<comment type="similarity">
    <text evidence="9 13">Belongs to the QueA family.</text>
</comment>
<evidence type="ECO:0000256" key="1">
    <source>
        <dbReference type="ARBA" id="ARBA00004496"/>
    </source>
</evidence>
<sequence>MNVSDFDYELPDELIARFPSPERASSRLLCLDKHNGEVVHRQFKDVLALIEPGDLLVFNDTRVIPARLFGRKATGGRIEVLVERLLGDGTALAHIRSSKSPKPGSLLYVDEFENQQEGLSAAPELEMTGRQGELFEIRGLAGKNILDILNQKGHMPLPPYIDRADVESDRERYQTVYSKREGAVAAPTAGLHFDDELLRTLQEKGAEMAYVTLHVGAGTFQPVRVDNIEDHIMHSEWLEVGAEVCAKVNATRARGGRVIAVGTTSVRSLETASAAGAIAPYAGETDIFIYPGYEFKTVDALITNFHLPESTLIMLISALAGRENVLAAYQEAIEHRYRFFSYGDAMFIG</sequence>
<comment type="function">
    <text evidence="13">Transfers and isomerizes the ribose moiety from AdoMet to the 7-aminomethyl group of 7-deazaguanine (preQ1-tRNA) to give epoxyqueuosine (oQ-tRNA).</text>
</comment>
<dbReference type="NCBIfam" id="TIGR00113">
    <property type="entry name" value="queA"/>
    <property type="match status" value="1"/>
</dbReference>
<keyword evidence="15" id="KW-1185">Reference proteome</keyword>
<dbReference type="HAMAP" id="MF_00113">
    <property type="entry name" value="QueA"/>
    <property type="match status" value="1"/>
</dbReference>
<dbReference type="PANTHER" id="PTHR30307:SF0">
    <property type="entry name" value="S-ADENOSYLMETHIONINE:TRNA RIBOSYLTRANSFERASE-ISOMERASE"/>
    <property type="match status" value="1"/>
</dbReference>
<dbReference type="PANTHER" id="PTHR30307">
    <property type="entry name" value="S-ADENOSYLMETHIONINE:TRNA RIBOSYLTRANSFERASE-ISOMERASE"/>
    <property type="match status" value="1"/>
</dbReference>
<dbReference type="InterPro" id="IPR036100">
    <property type="entry name" value="QueA_sf"/>
</dbReference>
<dbReference type="EMBL" id="CP021425">
    <property type="protein sequence ID" value="ARU56533.1"/>
    <property type="molecule type" value="Genomic_DNA"/>
</dbReference>
<dbReference type="Gene3D" id="2.40.10.240">
    <property type="entry name" value="QueA-like"/>
    <property type="match status" value="1"/>
</dbReference>
<evidence type="ECO:0000256" key="7">
    <source>
        <dbReference type="ARBA" id="ARBA00022785"/>
    </source>
</evidence>
<comment type="pathway">
    <text evidence="2 13">tRNA modification; tRNA-queuosine biosynthesis.</text>
</comment>
<dbReference type="InterPro" id="IPR003699">
    <property type="entry name" value="QueA"/>
</dbReference>
<gene>
    <name evidence="13 14" type="primary">queA</name>
    <name evidence="14" type="ORF">OLMES_2473</name>
</gene>
<comment type="catalytic activity">
    <reaction evidence="8 13">
        <text>7-aminomethyl-7-carbaguanosine(34) in tRNA + S-adenosyl-L-methionine = epoxyqueuosine(34) in tRNA + adenine + L-methionine + 2 H(+)</text>
        <dbReference type="Rhea" id="RHEA:32155"/>
        <dbReference type="Rhea" id="RHEA-COMP:10342"/>
        <dbReference type="Rhea" id="RHEA-COMP:18582"/>
        <dbReference type="ChEBI" id="CHEBI:15378"/>
        <dbReference type="ChEBI" id="CHEBI:16708"/>
        <dbReference type="ChEBI" id="CHEBI:57844"/>
        <dbReference type="ChEBI" id="CHEBI:59789"/>
        <dbReference type="ChEBI" id="CHEBI:82833"/>
        <dbReference type="ChEBI" id="CHEBI:194443"/>
        <dbReference type="EC" id="2.4.99.17"/>
    </reaction>
</comment>
<organism evidence="14 15">
    <name type="scientific">Oleiphilus messinensis</name>
    <dbReference type="NCBI Taxonomy" id="141451"/>
    <lineage>
        <taxon>Bacteria</taxon>
        <taxon>Pseudomonadati</taxon>
        <taxon>Pseudomonadota</taxon>
        <taxon>Gammaproteobacteria</taxon>
        <taxon>Oceanospirillales</taxon>
        <taxon>Oleiphilaceae</taxon>
        <taxon>Oleiphilus</taxon>
    </lineage>
</organism>
<dbReference type="GO" id="GO:0005737">
    <property type="term" value="C:cytoplasm"/>
    <property type="evidence" value="ECO:0007669"/>
    <property type="project" value="UniProtKB-SubCell"/>
</dbReference>
<dbReference type="Gene3D" id="3.40.1780.10">
    <property type="entry name" value="QueA-like"/>
    <property type="match status" value="1"/>
</dbReference>
<dbReference type="InterPro" id="IPR042118">
    <property type="entry name" value="QueA_dom1"/>
</dbReference>
<dbReference type="NCBIfam" id="NF001140">
    <property type="entry name" value="PRK00147.1"/>
    <property type="match status" value="1"/>
</dbReference>
<dbReference type="FunFam" id="3.40.1780.10:FF:000001">
    <property type="entry name" value="S-adenosylmethionine:tRNA ribosyltransferase-isomerase"/>
    <property type="match status" value="1"/>
</dbReference>
<evidence type="ECO:0000313" key="15">
    <source>
        <dbReference type="Proteomes" id="UP000196027"/>
    </source>
</evidence>
<dbReference type="AlphaFoldDB" id="A0A1Y0IAV8"/>
<keyword evidence="4 13" id="KW-0963">Cytoplasm</keyword>
<keyword evidence="5 13" id="KW-0808">Transferase</keyword>
<dbReference type="GO" id="GO:0051075">
    <property type="term" value="F:S-adenosylmethionine:tRNA ribosyltransferase-isomerase activity"/>
    <property type="evidence" value="ECO:0007669"/>
    <property type="project" value="UniProtKB-EC"/>
</dbReference>
<dbReference type="KEGG" id="ome:OLMES_2473"/>
<evidence type="ECO:0000313" key="14">
    <source>
        <dbReference type="EMBL" id="ARU56533.1"/>
    </source>
</evidence>
<evidence type="ECO:0000256" key="11">
    <source>
        <dbReference type="ARBA" id="ARBA00069325"/>
    </source>
</evidence>
<proteinExistence type="inferred from homology"/>
<dbReference type="Proteomes" id="UP000196027">
    <property type="component" value="Chromosome"/>
</dbReference>
<dbReference type="EC" id="2.4.99.17" evidence="10 13"/>
<evidence type="ECO:0000256" key="5">
    <source>
        <dbReference type="ARBA" id="ARBA00022679"/>
    </source>
</evidence>
<keyword evidence="14" id="KW-0413">Isomerase</keyword>
<dbReference type="GO" id="GO:0008616">
    <property type="term" value="P:tRNA queuosine(34) biosynthetic process"/>
    <property type="evidence" value="ECO:0007669"/>
    <property type="project" value="UniProtKB-UniRule"/>
</dbReference>
<evidence type="ECO:0000256" key="8">
    <source>
        <dbReference type="ARBA" id="ARBA00052751"/>
    </source>
</evidence>
<dbReference type="OrthoDB" id="9805933at2"/>
<name>A0A1Y0IAV8_9GAMM</name>
<protein>
    <recommendedName>
        <fullName evidence="11 13">S-adenosylmethionine:tRNA ribosyltransferase-isomerase</fullName>
        <ecNumber evidence="10 13">2.4.99.17</ecNumber>
    </recommendedName>
    <alternativeName>
        <fullName evidence="12 13">Queuosine biosynthesis protein QueA</fullName>
    </alternativeName>
</protein>
<evidence type="ECO:0000256" key="9">
    <source>
        <dbReference type="ARBA" id="ARBA00061210"/>
    </source>
</evidence>
<dbReference type="UniPathway" id="UPA00392"/>
<evidence type="ECO:0000256" key="12">
    <source>
        <dbReference type="ARBA" id="ARBA00076160"/>
    </source>
</evidence>
<comment type="subunit">
    <text evidence="3 13">Monomer.</text>
</comment>
<keyword evidence="6 13" id="KW-0949">S-adenosyl-L-methionine</keyword>
<accession>A0A1Y0IAV8</accession>
<keyword evidence="7 13" id="KW-0671">Queuosine biosynthesis</keyword>
<dbReference type="InterPro" id="IPR042119">
    <property type="entry name" value="QueA_dom2"/>
</dbReference>
<evidence type="ECO:0000256" key="6">
    <source>
        <dbReference type="ARBA" id="ARBA00022691"/>
    </source>
</evidence>
<dbReference type="SUPFAM" id="SSF111337">
    <property type="entry name" value="QueA-like"/>
    <property type="match status" value="1"/>
</dbReference>
<evidence type="ECO:0000256" key="10">
    <source>
        <dbReference type="ARBA" id="ARBA00066503"/>
    </source>
</evidence>
<evidence type="ECO:0000256" key="4">
    <source>
        <dbReference type="ARBA" id="ARBA00022490"/>
    </source>
</evidence>
<evidence type="ECO:0000256" key="13">
    <source>
        <dbReference type="HAMAP-Rule" id="MF_00113"/>
    </source>
</evidence>
<reference evidence="14 15" key="1">
    <citation type="submission" date="2017-05" db="EMBL/GenBank/DDBJ databases">
        <title>Genomic insights into alkan degradation activity of Oleiphilus messinensis.</title>
        <authorList>
            <person name="Kozyavkin S.A."/>
            <person name="Slesarev A.I."/>
            <person name="Golyshin P.N."/>
            <person name="Korzhenkov A."/>
            <person name="Golyshina O.N."/>
            <person name="Toshchakov S.V."/>
        </authorList>
    </citation>
    <scope>NUCLEOTIDE SEQUENCE [LARGE SCALE GENOMIC DNA]</scope>
    <source>
        <strain evidence="14 15">ME102</strain>
    </source>
</reference>
<comment type="subcellular location">
    <subcellularLocation>
        <location evidence="1 13">Cytoplasm</location>
    </subcellularLocation>
</comment>
<dbReference type="Pfam" id="PF02547">
    <property type="entry name" value="Queuosine_synth"/>
    <property type="match status" value="1"/>
</dbReference>
<evidence type="ECO:0000256" key="2">
    <source>
        <dbReference type="ARBA" id="ARBA00004691"/>
    </source>
</evidence>
<evidence type="ECO:0000256" key="3">
    <source>
        <dbReference type="ARBA" id="ARBA00011245"/>
    </source>
</evidence>
<dbReference type="RefSeq" id="WP_087464465.1">
    <property type="nucleotide sequence ID" value="NZ_CP021425.1"/>
</dbReference>